<sequence>MTSFVNHTFELAENAMDLCLAEQEAKDKSLFSEMNEEFVSRRSFLRKRTKSVESKDLHFAIDRTETLNSNDGVSGNQIKPPTLSSAGAEVLGNSICAIISLDASTMTSVCNRLNGHLLPRTLRRFIWMDKLLRSEKNLKGENIIIIEKEARRFFGRKLEHRCAELKLRSATRCPISGLIENAVVEKFDNTPSMCPFATDEDMIQESSKSLNILYVYNGLYEPYLIHWLFPFQIAFRKTPTTDEHPYELFMYLHLLIKNIFPSWLEIFAMAERVMATLQTEDMELFNHLQHSFQRNVTFNPKDFLVELIAREREEALKLYSSNHKPQGLHNFYKEQLASPVIFLRKWMGEGFVNSLDLPAVLLIWDQLFMQSWNRNVIESFCLILLMLLKESIMAADNFSAIRQVFLKSGYHLLTADIQKAWIHLQQGGLLTDIPSMNRVRQRQVHDAFPRLQGTVSNENFRRILHFGVKEILLKILPRDHFSSNIFLEEYNDVKLTVSVHSGSMKLFFKTSSLKPILLEEINKNEALNRDLFLLKFNELFEFESIDLSDYTLYTESARKPFVLIKAFYSDGEQGMRTLGWAKIDAFEQDLRSSQFVWKPREFSSQLIFHLGKEPDNINECSSSISGLDSNDSSIEFTLYDPTKEIKSTMNHHMQESRKEEELLFMPAWVKHDESNKLPTPTTVQEPFILCIDALHYMPDCATIVKVSAKILNSGTQSVSEIITFPDVYSSARNPVFNVCKTISPGDGKQNVNTYVLFQVTTVDNQSGKVAVIGNCILCVFNKDGKLNVGGFQLKLRTGVPYKKLQSLNPPDLSTYPAFPCCTLLVRLLPNTEHLEPMANYISGYYFTDDAKPTRSELRIISTFQKDVLFPKSVKDMAEHLMKKEQSQAMPENQLKDWYEARLGDKSSLEEPSLVDCNMHNVVRYHQQSGLCVRIKQAFGLEADGVYVNAFARILKGTQSKELPELPQHWGGEEKLLTQQHDFTSLQRSPRWIDSSVVLHPYLDVNSVLLVQIFGMAATYIPHPSNDQCGQVISNNGQEINLQAPLGWTIFPLFDRYCIH</sequence>
<evidence type="ECO:0000259" key="1">
    <source>
        <dbReference type="Pfam" id="PF00566"/>
    </source>
</evidence>
<dbReference type="InterPro" id="IPR035969">
    <property type="entry name" value="Rab-GAP_TBC_sf"/>
</dbReference>
<comment type="caution">
    <text evidence="2">The sequence shown here is derived from an EMBL/GenBank/DDBJ whole genome shotgun (WGS) entry which is preliminary data.</text>
</comment>
<name>A0AAV7CRV8_ENGPU</name>
<organism evidence="2 3">
    <name type="scientific">Engystomops pustulosus</name>
    <name type="common">Tungara frog</name>
    <name type="synonym">Physalaemus pustulosus</name>
    <dbReference type="NCBI Taxonomy" id="76066"/>
    <lineage>
        <taxon>Eukaryota</taxon>
        <taxon>Metazoa</taxon>
        <taxon>Chordata</taxon>
        <taxon>Craniata</taxon>
        <taxon>Vertebrata</taxon>
        <taxon>Euteleostomi</taxon>
        <taxon>Amphibia</taxon>
        <taxon>Batrachia</taxon>
        <taxon>Anura</taxon>
        <taxon>Neobatrachia</taxon>
        <taxon>Hyloidea</taxon>
        <taxon>Leptodactylidae</taxon>
        <taxon>Leiuperinae</taxon>
        <taxon>Engystomops</taxon>
    </lineage>
</organism>
<reference evidence="2" key="1">
    <citation type="thesis" date="2020" institute="ProQuest LLC" country="789 East Eisenhower Parkway, Ann Arbor, MI, USA">
        <title>Comparative Genomics and Chromosome Evolution.</title>
        <authorList>
            <person name="Mudd A.B."/>
        </authorList>
    </citation>
    <scope>NUCLEOTIDE SEQUENCE</scope>
    <source>
        <strain evidence="2">237g6f4</strain>
        <tissue evidence="2">Blood</tissue>
    </source>
</reference>
<dbReference type="SUPFAM" id="SSF47923">
    <property type="entry name" value="Ypt/Rab-GAP domain of gyp1p"/>
    <property type="match status" value="1"/>
</dbReference>
<feature type="domain" description="Rab-GAP TBC" evidence="1">
    <location>
        <begin position="327"/>
        <end position="393"/>
    </location>
</feature>
<dbReference type="EMBL" id="WNYA01000002">
    <property type="protein sequence ID" value="KAG8587862.1"/>
    <property type="molecule type" value="Genomic_DNA"/>
</dbReference>
<accession>A0AAV7CRV8</accession>
<protein>
    <recommendedName>
        <fullName evidence="1">Rab-GAP TBC domain-containing protein</fullName>
    </recommendedName>
</protein>
<evidence type="ECO:0000313" key="2">
    <source>
        <dbReference type="EMBL" id="KAG8587862.1"/>
    </source>
</evidence>
<evidence type="ECO:0000313" key="3">
    <source>
        <dbReference type="Proteomes" id="UP000824782"/>
    </source>
</evidence>
<keyword evidence="3" id="KW-1185">Reference proteome</keyword>
<proteinExistence type="predicted"/>
<dbReference type="Proteomes" id="UP000824782">
    <property type="component" value="Unassembled WGS sequence"/>
</dbReference>
<dbReference type="InterPro" id="IPR000195">
    <property type="entry name" value="Rab-GAP-TBC_dom"/>
</dbReference>
<gene>
    <name evidence="2" type="ORF">GDO81_005802</name>
</gene>
<dbReference type="Gene3D" id="1.10.472.80">
    <property type="entry name" value="Ypt/Rab-GAP domain of gyp1p, domain 3"/>
    <property type="match status" value="1"/>
</dbReference>
<dbReference type="AlphaFoldDB" id="A0AAV7CRV8"/>
<dbReference type="Pfam" id="PF00566">
    <property type="entry name" value="RabGAP-TBC"/>
    <property type="match status" value="1"/>
</dbReference>